<evidence type="ECO:0000259" key="1">
    <source>
        <dbReference type="Pfam" id="PF13847"/>
    </source>
</evidence>
<feature type="domain" description="Methyltransferase" evidence="1">
    <location>
        <begin position="58"/>
        <end position="167"/>
    </location>
</feature>
<dbReference type="Pfam" id="PF13847">
    <property type="entry name" value="Methyltransf_31"/>
    <property type="match status" value="1"/>
</dbReference>
<dbReference type="PANTHER" id="PTHR43861">
    <property type="entry name" value="TRANS-ACONITATE 2-METHYLTRANSFERASE-RELATED"/>
    <property type="match status" value="1"/>
</dbReference>
<sequence length="212" mass="23703">MSFTLSHAIKVVLGLVFMSFLVLLLGCSSAMSKLDYSNIFNRKGWNHTDKVVEKLALKKGDVVVDLGAGDGYFSYVLAEEVGSAGKVYAVDISQSALDKISKNAKERNLDNIYTVLAEEADPNLPVNDINMIFMSNSYHHISDRITYFKKVSKHLAHDGRLAVLDTKEGTPFFIIPHGVHAQQIRQELAEAGYKYTVGYDFLPFNNFQLFTK</sequence>
<dbReference type="EMBL" id="PPUZ01000002">
    <property type="protein sequence ID" value="RZM85214.1"/>
    <property type="molecule type" value="Genomic_DNA"/>
</dbReference>
<reference evidence="2 3" key="1">
    <citation type="submission" date="2018-01" db="EMBL/GenBank/DDBJ databases">
        <title>Co-occurrence of chitin degradation, pigmentation and bioactivity in marine Pseudoalteromonas.</title>
        <authorList>
            <person name="Paulsen S."/>
            <person name="Gram L."/>
            <person name="Machado H."/>
        </authorList>
    </citation>
    <scope>NUCLEOTIDE SEQUENCE [LARGE SCALE GENOMIC DNA]</scope>
    <source>
        <strain evidence="2 3">S1946</strain>
    </source>
</reference>
<comment type="caution">
    <text evidence="2">The sequence shown here is derived from an EMBL/GenBank/DDBJ whole genome shotgun (WGS) entry which is preliminary data.</text>
</comment>
<evidence type="ECO:0000313" key="2">
    <source>
        <dbReference type="EMBL" id="RZM85214.1"/>
    </source>
</evidence>
<gene>
    <name evidence="2" type="ORF">C3B51_00760</name>
</gene>
<dbReference type="AlphaFoldDB" id="A0A4V2E471"/>
<dbReference type="CDD" id="cd02440">
    <property type="entry name" value="AdoMet_MTases"/>
    <property type="match status" value="1"/>
</dbReference>
<proteinExistence type="predicted"/>
<dbReference type="RefSeq" id="WP_125716301.1">
    <property type="nucleotide sequence ID" value="NZ_PPUZ01000002.1"/>
</dbReference>
<dbReference type="Gene3D" id="3.40.50.150">
    <property type="entry name" value="Vaccinia Virus protein VP39"/>
    <property type="match status" value="1"/>
</dbReference>
<dbReference type="InterPro" id="IPR025714">
    <property type="entry name" value="Methyltranfer_dom"/>
</dbReference>
<accession>A0A4V2E471</accession>
<name>A0A4V2E471_9GAMM</name>
<organism evidence="2 3">
    <name type="scientific">Pseudoalteromonas rubra</name>
    <dbReference type="NCBI Taxonomy" id="43658"/>
    <lineage>
        <taxon>Bacteria</taxon>
        <taxon>Pseudomonadati</taxon>
        <taxon>Pseudomonadota</taxon>
        <taxon>Gammaproteobacteria</taxon>
        <taxon>Alteromonadales</taxon>
        <taxon>Pseudoalteromonadaceae</taxon>
        <taxon>Pseudoalteromonas</taxon>
    </lineage>
</organism>
<evidence type="ECO:0000313" key="3">
    <source>
        <dbReference type="Proteomes" id="UP000292345"/>
    </source>
</evidence>
<protein>
    <recommendedName>
        <fullName evidence="1">Methyltransferase domain-containing protein</fullName>
    </recommendedName>
</protein>
<dbReference type="SUPFAM" id="SSF53335">
    <property type="entry name" value="S-adenosyl-L-methionine-dependent methyltransferases"/>
    <property type="match status" value="1"/>
</dbReference>
<dbReference type="InterPro" id="IPR029063">
    <property type="entry name" value="SAM-dependent_MTases_sf"/>
</dbReference>
<dbReference type="Proteomes" id="UP000292345">
    <property type="component" value="Unassembled WGS sequence"/>
</dbReference>